<comment type="similarity">
    <text evidence="4">Belongs to the metallo-beta-lactamase superfamily. Glyoxalase II family.</text>
</comment>
<dbReference type="SMART" id="SM00849">
    <property type="entry name" value="Lactamase_B"/>
    <property type="match status" value="1"/>
</dbReference>
<keyword evidence="8" id="KW-0862">Zinc</keyword>
<keyword evidence="6" id="KW-0479">Metal-binding</keyword>
<dbReference type="Pfam" id="PF24864">
    <property type="entry name" value="DUF7730"/>
    <property type="match status" value="1"/>
</dbReference>
<comment type="caution">
    <text evidence="11">The sequence shown here is derived from an EMBL/GenBank/DDBJ whole genome shotgun (WGS) entry which is preliminary data.</text>
</comment>
<dbReference type="GO" id="GO:0046872">
    <property type="term" value="F:metal ion binding"/>
    <property type="evidence" value="ECO:0007669"/>
    <property type="project" value="UniProtKB-KW"/>
</dbReference>
<evidence type="ECO:0000256" key="2">
    <source>
        <dbReference type="ARBA" id="ARBA00001947"/>
    </source>
</evidence>
<dbReference type="SUPFAM" id="SSF56281">
    <property type="entry name" value="Metallo-hydrolase/oxidoreductase"/>
    <property type="match status" value="1"/>
</dbReference>
<comment type="cofactor">
    <cofactor evidence="2">
        <name>Zn(2+)</name>
        <dbReference type="ChEBI" id="CHEBI:29105"/>
    </cofactor>
</comment>
<dbReference type="GO" id="GO:0004416">
    <property type="term" value="F:hydroxyacylglutathione hydrolase activity"/>
    <property type="evidence" value="ECO:0007669"/>
    <property type="project" value="UniProtKB-EC"/>
</dbReference>
<dbReference type="PANTHER" id="PTHR11935">
    <property type="entry name" value="BETA LACTAMASE DOMAIN"/>
    <property type="match status" value="1"/>
</dbReference>
<name>A0A8H6DGD4_9HYPO</name>
<dbReference type="InterPro" id="IPR036866">
    <property type="entry name" value="RibonucZ/Hydroxyglut_hydro"/>
</dbReference>
<dbReference type="InterPro" id="IPR056632">
    <property type="entry name" value="DUF7730"/>
</dbReference>
<reference evidence="11 12" key="1">
    <citation type="submission" date="2020-05" db="EMBL/GenBank/DDBJ databases">
        <title>Identification and distribution of gene clusters putatively required for synthesis of sphingolipid metabolism inhibitors in phylogenetically diverse species of the filamentous fungus Fusarium.</title>
        <authorList>
            <person name="Kim H.-S."/>
            <person name="Busman M."/>
            <person name="Brown D.W."/>
            <person name="Divon H."/>
            <person name="Uhlig S."/>
            <person name="Proctor R.H."/>
        </authorList>
    </citation>
    <scope>NUCLEOTIDE SEQUENCE [LARGE SCALE GENOMIC DNA]</scope>
    <source>
        <strain evidence="11 12">NRRL 26131</strain>
    </source>
</reference>
<evidence type="ECO:0000256" key="1">
    <source>
        <dbReference type="ARBA" id="ARBA00001623"/>
    </source>
</evidence>
<dbReference type="Gene3D" id="3.60.15.10">
    <property type="entry name" value="Ribonuclease Z/Hydroxyacylglutathione hydrolase-like"/>
    <property type="match status" value="2"/>
</dbReference>
<evidence type="ECO:0000259" key="10">
    <source>
        <dbReference type="SMART" id="SM00849"/>
    </source>
</evidence>
<comment type="pathway">
    <text evidence="3">Secondary metabolite metabolism; methylglyoxal degradation; (R)-lactate from methylglyoxal: step 2/2.</text>
</comment>
<evidence type="ECO:0000256" key="7">
    <source>
        <dbReference type="ARBA" id="ARBA00022801"/>
    </source>
</evidence>
<comment type="catalytic activity">
    <reaction evidence="1">
        <text>an S-(2-hydroxyacyl)glutathione + H2O = a 2-hydroxy carboxylate + glutathione + H(+)</text>
        <dbReference type="Rhea" id="RHEA:21864"/>
        <dbReference type="ChEBI" id="CHEBI:15377"/>
        <dbReference type="ChEBI" id="CHEBI:15378"/>
        <dbReference type="ChEBI" id="CHEBI:57925"/>
        <dbReference type="ChEBI" id="CHEBI:58896"/>
        <dbReference type="ChEBI" id="CHEBI:71261"/>
        <dbReference type="EC" id="3.1.2.6"/>
    </reaction>
</comment>
<dbReference type="PANTHER" id="PTHR11935:SF94">
    <property type="entry name" value="TENZING NORGAY, ISOFORM C"/>
    <property type="match status" value="1"/>
</dbReference>
<dbReference type="AlphaFoldDB" id="A0A8H6DGD4"/>
<dbReference type="Pfam" id="PF00753">
    <property type="entry name" value="Lactamase_B"/>
    <property type="match status" value="2"/>
</dbReference>
<evidence type="ECO:0000313" key="12">
    <source>
        <dbReference type="Proteomes" id="UP000532311"/>
    </source>
</evidence>
<dbReference type="EMBL" id="JAAQPF010000083">
    <property type="protein sequence ID" value="KAF5716848.1"/>
    <property type="molecule type" value="Genomic_DNA"/>
</dbReference>
<dbReference type="InterPro" id="IPR035680">
    <property type="entry name" value="Clx_II_MBL"/>
</dbReference>
<evidence type="ECO:0000256" key="8">
    <source>
        <dbReference type="ARBA" id="ARBA00022833"/>
    </source>
</evidence>
<proteinExistence type="inferred from homology"/>
<dbReference type="Pfam" id="PF16123">
    <property type="entry name" value="HAGH_C"/>
    <property type="match status" value="1"/>
</dbReference>
<dbReference type="EC" id="3.1.2.6" evidence="5"/>
<dbReference type="CDD" id="cd07723">
    <property type="entry name" value="hydroxyacylglutathione_hydrolase_MBL-fold"/>
    <property type="match status" value="1"/>
</dbReference>
<accession>A0A8H6DGD4</accession>
<evidence type="ECO:0000256" key="3">
    <source>
        <dbReference type="ARBA" id="ARBA00004963"/>
    </source>
</evidence>
<organism evidence="11 12">
    <name type="scientific">Fusarium globosum</name>
    <dbReference type="NCBI Taxonomy" id="78864"/>
    <lineage>
        <taxon>Eukaryota</taxon>
        <taxon>Fungi</taxon>
        <taxon>Dikarya</taxon>
        <taxon>Ascomycota</taxon>
        <taxon>Pezizomycotina</taxon>
        <taxon>Sordariomycetes</taxon>
        <taxon>Hypocreomycetidae</taxon>
        <taxon>Hypocreales</taxon>
        <taxon>Nectriaceae</taxon>
        <taxon>Fusarium</taxon>
        <taxon>Fusarium fujikuroi species complex</taxon>
    </lineage>
</organism>
<dbReference type="Proteomes" id="UP000532311">
    <property type="component" value="Unassembled WGS sequence"/>
</dbReference>
<evidence type="ECO:0000256" key="6">
    <source>
        <dbReference type="ARBA" id="ARBA00022723"/>
    </source>
</evidence>
<evidence type="ECO:0000256" key="9">
    <source>
        <dbReference type="ARBA" id="ARBA00031044"/>
    </source>
</evidence>
<protein>
    <recommendedName>
        <fullName evidence="5">hydroxyacylglutathione hydrolase</fullName>
        <ecNumber evidence="5">3.1.2.6</ecNumber>
    </recommendedName>
    <alternativeName>
        <fullName evidence="9">Glyoxalase II</fullName>
    </alternativeName>
</protein>
<gene>
    <name evidence="11" type="ORF">FGLOB1_2339</name>
</gene>
<keyword evidence="12" id="KW-1185">Reference proteome</keyword>
<feature type="domain" description="Metallo-beta-lactamase" evidence="10">
    <location>
        <begin position="14"/>
        <end position="157"/>
    </location>
</feature>
<sequence length="680" mass="77466">MFIQPIPMWWGSNNNWAYLVVNDESRDALIIDPANPEEVIPVLISAIQSNKLNIVAVINTHHHWDHAGANEEILAALGNPKLDIIGGKDCEGVTKTPGHDSICFFFQDGDQKAVFTGDTLFTGGCGRFFEGTAEEMHVALNKHLASLPDDTVVFPGHEYTRNNAKFAISVSQSEPVQQLLGFSDANPVTVGKYTIGHEKVAQKSHGFGCEDLTDDPDIQRATGETDPVSVMEKLREMKNEYKQQSSSSFLFPPPSSHFAEEQQWIILQRQDGSQTQISQKCREQIEEAEQYPSPHQWSDYYHIDIPSTPASPTFSPMSPSYWWPDEADDSLPHWRDHVDEMTLLPNPRPRALTPPGFQDEDPSEMIERSVPLFQKSPWFKLPPNIRLDILRLAFGDRRLHMSLSFRQKHTSDDEKVDSWQWFGGICHWGKKKLRLQGIPGGQQRFWEDDCKDGNMELGEAGIMSWLLSCRQNYAEMIDLLYSSNTIAMSGEAMISHIGQLVLPQRLAAVTSLEIRWPLQRENEAYAGHHDEHTNAIRRLVHPYHLDVDHLSVVLNTLSSTSFPNLRRLCISFEKEYNEHSLSNPEVHDIIVNRLMQFVKSRPKFKECTFALPRRVFDTITKDVRPEDPNAPGSSRPCKQVWCDSDGNMHAMHAPFVNSYPAPPPYLDNREDFGFWMLRID</sequence>
<dbReference type="InterPro" id="IPR001279">
    <property type="entry name" value="Metallo-B-lactamas"/>
</dbReference>
<dbReference type="InterPro" id="IPR032282">
    <property type="entry name" value="HAGH_C"/>
</dbReference>
<evidence type="ECO:0000256" key="4">
    <source>
        <dbReference type="ARBA" id="ARBA00006759"/>
    </source>
</evidence>
<evidence type="ECO:0000256" key="5">
    <source>
        <dbReference type="ARBA" id="ARBA00011917"/>
    </source>
</evidence>
<dbReference type="UniPathway" id="UPA00619">
    <property type="reaction ID" value="UER00676"/>
</dbReference>
<keyword evidence="7" id="KW-0378">Hydrolase</keyword>
<evidence type="ECO:0000313" key="11">
    <source>
        <dbReference type="EMBL" id="KAF5716848.1"/>
    </source>
</evidence>